<dbReference type="SUPFAM" id="SSF82153">
    <property type="entry name" value="FAS1 domain"/>
    <property type="match status" value="1"/>
</dbReference>
<accession>A0ABM1A059</accession>
<dbReference type="PANTHER" id="PTHR24038">
    <property type="entry name" value="STABILIN"/>
    <property type="match status" value="1"/>
</dbReference>
<sequence length="432" mass="46768">MAINTPECCGGFYGKRCKECPGGAETPCNGRGLCEDGLAGNGTCLCHERFGGDDCTECANFSMAPPHCNVSYNSCAYKNGNCSEKAACSETSSGVSCRCWLGYVGDGYHCQSICETMDNGGCHQQATCVFNNKTHSVQCTCKDGFHGNGTRCEETINPCAIEHGGCDYQRATCNYIRPKVTDLVQAPPICECAEAYKGNGSLCVLDTLDALTRIPALEYFVQWMRSKQSTTGSLNTTLADRGTNNTFFAPASRDWSDIDTSSLLIVNQTILLSRDEVENHSGNWTLVSESGQLIDITVDSDGQMYVNNVSLVDYNIETANGILHITAAPIVDYTRENIGLTRAGRSSTTGIVVAVVVPAILVLMLVIVIAVVILYRKSKLQGFLNIFKRSHSGSQSSLSFARLQAQDEDDDSFKGSDTAKYDNPIFNDPDLM</sequence>
<feature type="domain" description="EGF-like" evidence="11">
    <location>
        <begin position="112"/>
        <end position="153"/>
    </location>
</feature>
<evidence type="ECO:0000256" key="10">
    <source>
        <dbReference type="SAM" id="Phobius"/>
    </source>
</evidence>
<feature type="disulfide bond" evidence="8">
    <location>
        <begin position="122"/>
        <end position="139"/>
    </location>
</feature>
<dbReference type="Pfam" id="PF12947">
    <property type="entry name" value="EGF_3"/>
    <property type="match status" value="2"/>
</dbReference>
<dbReference type="Gene3D" id="2.10.25.10">
    <property type="entry name" value="Laminin"/>
    <property type="match status" value="2"/>
</dbReference>
<evidence type="ECO:0000256" key="2">
    <source>
        <dbReference type="ARBA" id="ARBA00022536"/>
    </source>
</evidence>
<dbReference type="RefSeq" id="XP_012938138.1">
    <property type="nucleotide sequence ID" value="XM_013082684.2"/>
</dbReference>
<comment type="caution">
    <text evidence="8">Lacks conserved residue(s) required for the propagation of feature annotation.</text>
</comment>
<evidence type="ECO:0000256" key="1">
    <source>
        <dbReference type="ARBA" id="ARBA00004167"/>
    </source>
</evidence>
<dbReference type="PROSITE" id="PS00022">
    <property type="entry name" value="EGF_1"/>
    <property type="match status" value="1"/>
</dbReference>
<proteinExistence type="predicted"/>
<evidence type="ECO:0000259" key="12">
    <source>
        <dbReference type="PROSITE" id="PS50213"/>
    </source>
</evidence>
<protein>
    <submittedName>
        <fullName evidence="14">Stabilin-2</fullName>
    </submittedName>
</protein>
<keyword evidence="5 10" id="KW-0472">Membrane</keyword>
<gene>
    <name evidence="14" type="primary">LOC101848661</name>
</gene>
<name>A0ABM1A059_APLCA</name>
<dbReference type="InterPro" id="IPR036378">
    <property type="entry name" value="FAS1_dom_sf"/>
</dbReference>
<evidence type="ECO:0000256" key="9">
    <source>
        <dbReference type="SAM" id="MobiDB-lite"/>
    </source>
</evidence>
<keyword evidence="13" id="KW-1185">Reference proteome</keyword>
<evidence type="ECO:0000256" key="5">
    <source>
        <dbReference type="ARBA" id="ARBA00023136"/>
    </source>
</evidence>
<evidence type="ECO:0000259" key="11">
    <source>
        <dbReference type="PROSITE" id="PS50026"/>
    </source>
</evidence>
<keyword evidence="3 10" id="KW-0812">Transmembrane</keyword>
<evidence type="ECO:0000313" key="14">
    <source>
        <dbReference type="RefSeq" id="XP_012938138.1"/>
    </source>
</evidence>
<feature type="disulfide bond" evidence="8">
    <location>
        <begin position="46"/>
        <end position="55"/>
    </location>
</feature>
<dbReference type="InterPro" id="IPR009030">
    <property type="entry name" value="Growth_fac_rcpt_cys_sf"/>
</dbReference>
<dbReference type="GeneID" id="101848661"/>
<feature type="domain" description="FAS1" evidence="12">
    <location>
        <begin position="204"/>
        <end position="330"/>
    </location>
</feature>
<keyword evidence="2 8" id="KW-0245">EGF-like domain</keyword>
<keyword evidence="6 8" id="KW-1015">Disulfide bond</keyword>
<dbReference type="InterPro" id="IPR000782">
    <property type="entry name" value="FAS1_domain"/>
</dbReference>
<feature type="domain" description="EGF-like" evidence="11">
    <location>
        <begin position="18"/>
        <end position="56"/>
    </location>
</feature>
<feature type="transmembrane region" description="Helical" evidence="10">
    <location>
        <begin position="351"/>
        <end position="375"/>
    </location>
</feature>
<dbReference type="PANTHER" id="PTHR24038:SF11">
    <property type="entry name" value="INTEGRIN BETA-LIKE PROTEIN E"/>
    <property type="match status" value="1"/>
</dbReference>
<evidence type="ECO:0000256" key="3">
    <source>
        <dbReference type="ARBA" id="ARBA00022692"/>
    </source>
</evidence>
<evidence type="ECO:0000256" key="4">
    <source>
        <dbReference type="ARBA" id="ARBA00022989"/>
    </source>
</evidence>
<dbReference type="PROSITE" id="PS50213">
    <property type="entry name" value="FAS1"/>
    <property type="match status" value="1"/>
</dbReference>
<keyword evidence="7" id="KW-0325">Glycoprotein</keyword>
<dbReference type="SUPFAM" id="SSF57184">
    <property type="entry name" value="Growth factor receptor domain"/>
    <property type="match status" value="1"/>
</dbReference>
<feature type="domain" description="EGF-like" evidence="11">
    <location>
        <begin position="71"/>
        <end position="111"/>
    </location>
</feature>
<organism evidence="13 14">
    <name type="scientific">Aplysia californica</name>
    <name type="common">California sea hare</name>
    <dbReference type="NCBI Taxonomy" id="6500"/>
    <lineage>
        <taxon>Eukaryota</taxon>
        <taxon>Metazoa</taxon>
        <taxon>Spiralia</taxon>
        <taxon>Lophotrochozoa</taxon>
        <taxon>Mollusca</taxon>
        <taxon>Gastropoda</taxon>
        <taxon>Heterobranchia</taxon>
        <taxon>Euthyneura</taxon>
        <taxon>Tectipleura</taxon>
        <taxon>Aplysiida</taxon>
        <taxon>Aplysioidea</taxon>
        <taxon>Aplysiidae</taxon>
        <taxon>Aplysia</taxon>
    </lineage>
</organism>
<dbReference type="InterPro" id="IPR000742">
    <property type="entry name" value="EGF"/>
</dbReference>
<evidence type="ECO:0000256" key="8">
    <source>
        <dbReference type="PROSITE-ProRule" id="PRU00076"/>
    </source>
</evidence>
<evidence type="ECO:0000256" key="6">
    <source>
        <dbReference type="ARBA" id="ARBA00023157"/>
    </source>
</evidence>
<evidence type="ECO:0000313" key="13">
    <source>
        <dbReference type="Proteomes" id="UP000694888"/>
    </source>
</evidence>
<dbReference type="PROSITE" id="PS50026">
    <property type="entry name" value="EGF_3"/>
    <property type="match status" value="3"/>
</dbReference>
<keyword evidence="4 10" id="KW-1133">Transmembrane helix</keyword>
<evidence type="ECO:0000256" key="7">
    <source>
        <dbReference type="ARBA" id="ARBA00023180"/>
    </source>
</evidence>
<comment type="subcellular location">
    <subcellularLocation>
        <location evidence="1">Membrane</location>
        <topology evidence="1">Single-pass membrane protein</topology>
    </subcellularLocation>
</comment>
<dbReference type="Proteomes" id="UP000694888">
    <property type="component" value="Unplaced"/>
</dbReference>
<dbReference type="PROSITE" id="PS01186">
    <property type="entry name" value="EGF_2"/>
    <property type="match status" value="2"/>
</dbReference>
<dbReference type="InterPro" id="IPR024731">
    <property type="entry name" value="NELL2-like_EGF"/>
</dbReference>
<dbReference type="SMART" id="SM00181">
    <property type="entry name" value="EGF"/>
    <property type="match status" value="4"/>
</dbReference>
<reference evidence="14" key="1">
    <citation type="submission" date="2025-08" db="UniProtKB">
        <authorList>
            <consortium name="RefSeq"/>
        </authorList>
    </citation>
    <scope>IDENTIFICATION</scope>
</reference>
<feature type="region of interest" description="Disordered" evidence="9">
    <location>
        <begin position="409"/>
        <end position="432"/>
    </location>
</feature>